<dbReference type="EMBL" id="JARH01001082">
    <property type="protein sequence ID" value="EXF73083.1"/>
    <property type="molecule type" value="Genomic_DNA"/>
</dbReference>
<comment type="caution">
    <text evidence="5">The sequence shown here is derived from an EMBL/GenBank/DDBJ whole genome shotgun (WGS) entry which is preliminary data.</text>
</comment>
<dbReference type="EC" id="3.1.1.-" evidence="3"/>
<proteinExistence type="inferred from homology"/>
<keyword evidence="3" id="KW-0732">Signal</keyword>
<evidence type="ECO:0000259" key="4">
    <source>
        <dbReference type="Pfam" id="PF00135"/>
    </source>
</evidence>
<sequence>MLQRLAILASAVGICHAKTQIVTGATLFVGDSTPIVNTSYAQFQGKNDDRTGTSNYLGIPYATAARFNHSIIAETVVSGVQNVSAYGVVCPQHELPSSIDPSVLPLGSLSGTLVAALSQSTLEQGEDCLSINIHVPQNTSSTAGLPVLVWIHGGGFEAGAGGSLMQADVENPGVVYEAANIVARSVAMGQPVIVATINYRLNHFGFSASEELGAAGLLNLGFGDQRNALRWVNKHIGSFGGDADKVTIWGESAGSWSVAAHLVANGGDNEGLFRAAVGSSGGPLKVDGPARQQDTFDSLASYVGCSDAVDVIACLREASYDDIYAHMQTVPYFLGYNSLASSWTIRPDGEVFTDSPDNLVSAGAIANVPLLWGDMRDEGTLFSLVNAANTTTDDEVMDYFLRTWWPNATDAQLEQILTLYPANQTAGSPFGTGENNALYMQFKRISAITGDYSFESQRRQLLDAAPGTKWNYQVEQALPAVVLDGSATLGAVTAADYADASTLEAIPYLGSFHASDVVLNFFGTLPANNSRHMMGTLIAFVNNLDPNKHDMSDVPTWPQYESTSRSTILWSETGAEIVADNYREEAIAYLNEIGDSLRI</sequence>
<organism evidence="5 6">
    <name type="scientific">Colletotrichum fioriniae PJ7</name>
    <dbReference type="NCBI Taxonomy" id="1445577"/>
    <lineage>
        <taxon>Eukaryota</taxon>
        <taxon>Fungi</taxon>
        <taxon>Dikarya</taxon>
        <taxon>Ascomycota</taxon>
        <taxon>Pezizomycotina</taxon>
        <taxon>Sordariomycetes</taxon>
        <taxon>Hypocreomycetidae</taxon>
        <taxon>Glomerellales</taxon>
        <taxon>Glomerellaceae</taxon>
        <taxon>Colletotrichum</taxon>
        <taxon>Colletotrichum acutatum species complex</taxon>
    </lineage>
</organism>
<dbReference type="Gene3D" id="3.40.50.1820">
    <property type="entry name" value="alpha/beta hydrolase"/>
    <property type="match status" value="1"/>
</dbReference>
<name>A0A010RLR7_9PEZI</name>
<dbReference type="InterPro" id="IPR002018">
    <property type="entry name" value="CarbesteraseB"/>
</dbReference>
<dbReference type="OrthoDB" id="3200163at2759"/>
<dbReference type="InterPro" id="IPR029058">
    <property type="entry name" value="AB_hydrolase_fold"/>
</dbReference>
<dbReference type="InterPro" id="IPR019826">
    <property type="entry name" value="Carboxylesterase_B_AS"/>
</dbReference>
<evidence type="ECO:0000313" key="6">
    <source>
        <dbReference type="Proteomes" id="UP000020467"/>
    </source>
</evidence>
<dbReference type="InterPro" id="IPR050309">
    <property type="entry name" value="Type-B_Carboxylest/Lipase"/>
</dbReference>
<dbReference type="SUPFAM" id="SSF53474">
    <property type="entry name" value="alpha/beta-Hydrolases"/>
    <property type="match status" value="1"/>
</dbReference>
<feature type="signal peptide" evidence="3">
    <location>
        <begin position="1"/>
        <end position="17"/>
    </location>
</feature>
<dbReference type="ESTHER" id="9pezi-a0a010rlr7">
    <property type="family name" value="Fungal_carboxylesterase_lipase"/>
</dbReference>
<keyword evidence="6" id="KW-1185">Reference proteome</keyword>
<protein>
    <recommendedName>
        <fullName evidence="3">Carboxylic ester hydrolase</fullName>
        <ecNumber evidence="3">3.1.1.-</ecNumber>
    </recommendedName>
</protein>
<keyword evidence="2 3" id="KW-0378">Hydrolase</keyword>
<evidence type="ECO:0000313" key="5">
    <source>
        <dbReference type="EMBL" id="EXF73083.1"/>
    </source>
</evidence>
<dbReference type="eggNOG" id="KOG1516">
    <property type="taxonomic scope" value="Eukaryota"/>
</dbReference>
<evidence type="ECO:0000256" key="1">
    <source>
        <dbReference type="ARBA" id="ARBA00005964"/>
    </source>
</evidence>
<dbReference type="PANTHER" id="PTHR11559">
    <property type="entry name" value="CARBOXYLESTERASE"/>
    <property type="match status" value="1"/>
</dbReference>
<dbReference type="Proteomes" id="UP000020467">
    <property type="component" value="Unassembled WGS sequence"/>
</dbReference>
<gene>
    <name evidence="5" type="ORF">CFIO01_07483</name>
</gene>
<feature type="chain" id="PRO_5005100696" description="Carboxylic ester hydrolase" evidence="3">
    <location>
        <begin position="18"/>
        <end position="599"/>
    </location>
</feature>
<dbReference type="STRING" id="1445577.A0A010RLR7"/>
<dbReference type="AlphaFoldDB" id="A0A010RLR7"/>
<dbReference type="PROSITE" id="PS00122">
    <property type="entry name" value="CARBOXYLESTERASE_B_1"/>
    <property type="match status" value="1"/>
</dbReference>
<reference evidence="5 6" key="1">
    <citation type="submission" date="2014-02" db="EMBL/GenBank/DDBJ databases">
        <title>The genome sequence of Colletotrichum fioriniae PJ7.</title>
        <authorList>
            <person name="Baroncelli R."/>
            <person name="Thon M.R."/>
        </authorList>
    </citation>
    <scope>NUCLEOTIDE SEQUENCE [LARGE SCALE GENOMIC DNA]</scope>
    <source>
        <strain evidence="5 6">PJ7</strain>
    </source>
</reference>
<dbReference type="Pfam" id="PF00135">
    <property type="entry name" value="COesterase"/>
    <property type="match status" value="1"/>
</dbReference>
<comment type="similarity">
    <text evidence="1 3">Belongs to the type-B carboxylesterase/lipase family.</text>
</comment>
<dbReference type="KEGG" id="cfj:CFIO01_07483"/>
<feature type="domain" description="Carboxylesterase type B" evidence="4">
    <location>
        <begin position="33"/>
        <end position="587"/>
    </location>
</feature>
<dbReference type="HOGENOM" id="CLU_006586_10_6_1"/>
<evidence type="ECO:0000256" key="2">
    <source>
        <dbReference type="ARBA" id="ARBA00022801"/>
    </source>
</evidence>
<accession>A0A010RLR7</accession>
<evidence type="ECO:0000256" key="3">
    <source>
        <dbReference type="RuleBase" id="RU361235"/>
    </source>
</evidence>
<dbReference type="GO" id="GO:0016787">
    <property type="term" value="F:hydrolase activity"/>
    <property type="evidence" value="ECO:0007669"/>
    <property type="project" value="UniProtKB-KW"/>
</dbReference>